<dbReference type="AlphaFoldDB" id="A0AAD2JN75"/>
<sequence length="361" mass="40826">MTKASSALEELPIDVQLHAFDFLDVDSIGQVARTCHCLRNLVFSNDAHELWLNQCRSRWGHVDRDSYFIDKIDVPKALAKGEMNVPLLLSMTPQALPSKVVDKDNLLTTDKIETSQDQESGTVNIRYTGPIGEDQVHSIRSDQPLPRPQLCTKSPRRKLRLPSRKNKQNWKPFVAPFKEKDDSINVTPRTVSYFEVSIKAQEVEEQERERVSFQSLLEEQESTPEEQKDCIAIGLAPQDFDCNGALPGHDFSFGYHSDNGGLYHNAGSRKKHTHQYGPGDTIGCGVDYNTGGIFFTKNSKLLGFAWKKIDTNFLAKTDLYPVVGIDSEDSISINYGHQPFQFDLSGYCEQYSKAISKRYRL</sequence>
<dbReference type="EMBL" id="CAKOGP040002269">
    <property type="protein sequence ID" value="CAJ1966282.1"/>
    <property type="molecule type" value="Genomic_DNA"/>
</dbReference>
<dbReference type="PROSITE" id="PS50181">
    <property type="entry name" value="FBOX"/>
    <property type="match status" value="1"/>
</dbReference>
<organism evidence="3 4">
    <name type="scientific">Cylindrotheca closterium</name>
    <dbReference type="NCBI Taxonomy" id="2856"/>
    <lineage>
        <taxon>Eukaryota</taxon>
        <taxon>Sar</taxon>
        <taxon>Stramenopiles</taxon>
        <taxon>Ochrophyta</taxon>
        <taxon>Bacillariophyta</taxon>
        <taxon>Bacillariophyceae</taxon>
        <taxon>Bacillariophycidae</taxon>
        <taxon>Bacillariales</taxon>
        <taxon>Bacillariaceae</taxon>
        <taxon>Cylindrotheca</taxon>
    </lineage>
</organism>
<comment type="caution">
    <text evidence="3">The sequence shown here is derived from an EMBL/GenBank/DDBJ whole genome shotgun (WGS) entry which is preliminary data.</text>
</comment>
<dbReference type="SMART" id="SM00449">
    <property type="entry name" value="SPRY"/>
    <property type="match status" value="1"/>
</dbReference>
<reference evidence="3" key="1">
    <citation type="submission" date="2023-08" db="EMBL/GenBank/DDBJ databases">
        <authorList>
            <person name="Audoor S."/>
            <person name="Bilcke G."/>
        </authorList>
    </citation>
    <scope>NUCLEOTIDE SEQUENCE</scope>
</reference>
<dbReference type="PROSITE" id="PS50188">
    <property type="entry name" value="B302_SPRY"/>
    <property type="match status" value="1"/>
</dbReference>
<dbReference type="InterPro" id="IPR001810">
    <property type="entry name" value="F-box_dom"/>
</dbReference>
<dbReference type="InterPro" id="IPR001870">
    <property type="entry name" value="B30.2/SPRY"/>
</dbReference>
<evidence type="ECO:0000259" key="1">
    <source>
        <dbReference type="PROSITE" id="PS50181"/>
    </source>
</evidence>
<accession>A0AAD2JN75</accession>
<dbReference type="Proteomes" id="UP001295423">
    <property type="component" value="Unassembled WGS sequence"/>
</dbReference>
<dbReference type="Pfam" id="PF00622">
    <property type="entry name" value="SPRY"/>
    <property type="match status" value="1"/>
</dbReference>
<dbReference type="InterPro" id="IPR013320">
    <property type="entry name" value="ConA-like_dom_sf"/>
</dbReference>
<dbReference type="SUPFAM" id="SSF81383">
    <property type="entry name" value="F-box domain"/>
    <property type="match status" value="1"/>
</dbReference>
<name>A0AAD2JN75_9STRA</name>
<dbReference type="InterPro" id="IPR050618">
    <property type="entry name" value="Ubq-SigPath_Reg"/>
</dbReference>
<proteinExistence type="predicted"/>
<feature type="domain" description="F-box" evidence="1">
    <location>
        <begin position="5"/>
        <end position="54"/>
    </location>
</feature>
<keyword evidence="4" id="KW-1185">Reference proteome</keyword>
<evidence type="ECO:0000259" key="2">
    <source>
        <dbReference type="PROSITE" id="PS50188"/>
    </source>
</evidence>
<evidence type="ECO:0008006" key="5">
    <source>
        <dbReference type="Google" id="ProtNLM"/>
    </source>
</evidence>
<dbReference type="InterPro" id="IPR043136">
    <property type="entry name" value="B30.2/SPRY_sf"/>
</dbReference>
<dbReference type="SUPFAM" id="SSF49899">
    <property type="entry name" value="Concanavalin A-like lectins/glucanases"/>
    <property type="match status" value="1"/>
</dbReference>
<dbReference type="Gene3D" id="1.20.1280.50">
    <property type="match status" value="1"/>
</dbReference>
<feature type="domain" description="B30.2/SPRY" evidence="2">
    <location>
        <begin position="118"/>
        <end position="340"/>
    </location>
</feature>
<dbReference type="InterPro" id="IPR036047">
    <property type="entry name" value="F-box-like_dom_sf"/>
</dbReference>
<dbReference type="CDD" id="cd12885">
    <property type="entry name" value="SPRY_RanBP_like"/>
    <property type="match status" value="1"/>
</dbReference>
<gene>
    <name evidence="3" type="ORF">CYCCA115_LOCUS21865</name>
</gene>
<dbReference type="InterPro" id="IPR044736">
    <property type="entry name" value="Gid1/RanBPM/SPLA_SPRY"/>
</dbReference>
<dbReference type="Gene3D" id="2.60.120.920">
    <property type="match status" value="1"/>
</dbReference>
<evidence type="ECO:0000313" key="3">
    <source>
        <dbReference type="EMBL" id="CAJ1966282.1"/>
    </source>
</evidence>
<dbReference type="Pfam" id="PF00646">
    <property type="entry name" value="F-box"/>
    <property type="match status" value="1"/>
</dbReference>
<evidence type="ECO:0000313" key="4">
    <source>
        <dbReference type="Proteomes" id="UP001295423"/>
    </source>
</evidence>
<dbReference type="PANTHER" id="PTHR12864">
    <property type="entry name" value="RAN BINDING PROTEIN 9-RELATED"/>
    <property type="match status" value="1"/>
</dbReference>
<protein>
    <recommendedName>
        <fullName evidence="5">B30.2/SPRY domain-containing protein</fullName>
    </recommendedName>
</protein>
<dbReference type="InterPro" id="IPR003877">
    <property type="entry name" value="SPRY_dom"/>
</dbReference>